<protein>
    <submittedName>
        <fullName evidence="2">Uncharacterized protein</fullName>
    </submittedName>
</protein>
<accession>U9TA51</accession>
<name>U9TA51_RHIID</name>
<feature type="coiled-coil region" evidence="1">
    <location>
        <begin position="5"/>
        <end position="63"/>
    </location>
</feature>
<dbReference type="AlphaFoldDB" id="U9TA51"/>
<gene>
    <name evidence="2" type="ORF">GLOINDRAFT_8686</name>
</gene>
<sequence length="77" mass="9361">MESELEVLRQRITELEAENAELRVIKQRNAELEAKLELWKQRVNLHEEKIAELKAKRAELRQFYYQRGDDYKTVDRT</sequence>
<evidence type="ECO:0000256" key="1">
    <source>
        <dbReference type="SAM" id="Coils"/>
    </source>
</evidence>
<dbReference type="HOGENOM" id="CLU_2639367_0_0_1"/>
<keyword evidence="1" id="KW-0175">Coiled coil</keyword>
<evidence type="ECO:0000313" key="2">
    <source>
        <dbReference type="EMBL" id="ESA00241.1"/>
    </source>
</evidence>
<organism evidence="2">
    <name type="scientific">Rhizophagus irregularis (strain DAOM 181602 / DAOM 197198 / MUCL 43194)</name>
    <name type="common">Arbuscular mycorrhizal fungus</name>
    <name type="synonym">Glomus intraradices</name>
    <dbReference type="NCBI Taxonomy" id="747089"/>
    <lineage>
        <taxon>Eukaryota</taxon>
        <taxon>Fungi</taxon>
        <taxon>Fungi incertae sedis</taxon>
        <taxon>Mucoromycota</taxon>
        <taxon>Glomeromycotina</taxon>
        <taxon>Glomeromycetes</taxon>
        <taxon>Glomerales</taxon>
        <taxon>Glomeraceae</taxon>
        <taxon>Rhizophagus</taxon>
    </lineage>
</organism>
<dbReference type="EMBL" id="KI297344">
    <property type="protein sequence ID" value="ESA00241.1"/>
    <property type="molecule type" value="Genomic_DNA"/>
</dbReference>
<reference evidence="2" key="1">
    <citation type="submission" date="2013-07" db="EMBL/GenBank/DDBJ databases">
        <title>The genome of an arbuscular mycorrhizal fungus provides insights into the evolution of the oldest plant symbiosis.</title>
        <authorList>
            <consortium name="DOE Joint Genome Institute"/>
            <person name="Tisserant E."/>
            <person name="Malbreil M."/>
            <person name="Kuo A."/>
            <person name="Kohler A."/>
            <person name="Symeonidi A."/>
            <person name="Balestrini R."/>
            <person name="Charron P."/>
            <person name="Duensing N."/>
            <person name="Frei-dit-Frey N."/>
            <person name="Gianinazzi-Pearson V."/>
            <person name="Gilbert B."/>
            <person name="Handa Y."/>
            <person name="Hijri M."/>
            <person name="Kaul R."/>
            <person name="Kawaguchi M."/>
            <person name="Krajinski F."/>
            <person name="Lammers P."/>
            <person name="Lapierre D."/>
            <person name="Masclaux F.G."/>
            <person name="Murat C."/>
            <person name="Morin E."/>
            <person name="Ndikumana S."/>
            <person name="Pagni M."/>
            <person name="Petitpierre D."/>
            <person name="Requena N."/>
            <person name="Rosikiewicz P."/>
            <person name="Riley R."/>
            <person name="Saito K."/>
            <person name="San Clemente H."/>
            <person name="Shapiro H."/>
            <person name="van Tuinen D."/>
            <person name="Becard G."/>
            <person name="Bonfante P."/>
            <person name="Paszkowski U."/>
            <person name="Shachar-Hill Y."/>
            <person name="Young J.P."/>
            <person name="Sanders I.R."/>
            <person name="Henrissat B."/>
            <person name="Rensing S.A."/>
            <person name="Grigoriev I.V."/>
            <person name="Corradi N."/>
            <person name="Roux C."/>
            <person name="Martin F."/>
        </authorList>
    </citation>
    <scope>NUCLEOTIDE SEQUENCE</scope>
    <source>
        <strain evidence="2">DAOM 197198</strain>
    </source>
</reference>
<proteinExistence type="predicted"/>